<dbReference type="InterPro" id="IPR034015">
    <property type="entry name" value="M1_LTA4H"/>
</dbReference>
<dbReference type="InterPro" id="IPR014782">
    <property type="entry name" value="Peptidase_M1_dom"/>
</dbReference>
<proteinExistence type="predicted"/>
<dbReference type="EMBL" id="JAKLWS010000003">
    <property type="protein sequence ID" value="MCG2587634.1"/>
    <property type="molecule type" value="Genomic_DNA"/>
</dbReference>
<dbReference type="CDD" id="cd09604">
    <property type="entry name" value="M1_APN_like"/>
    <property type="match status" value="1"/>
</dbReference>
<reference evidence="2" key="1">
    <citation type="submission" date="2022-01" db="EMBL/GenBank/DDBJ databases">
        <authorList>
            <person name="Wang Y."/>
        </authorList>
    </citation>
    <scope>NUCLEOTIDE SEQUENCE</scope>
    <source>
        <strain evidence="2">WB101</strain>
    </source>
</reference>
<accession>A0ABS9K9V5</accession>
<evidence type="ECO:0000313" key="2">
    <source>
        <dbReference type="EMBL" id="MCG2587634.1"/>
    </source>
</evidence>
<feature type="domain" description="Peptidase M1 membrane alanine aminopeptidase" evidence="1">
    <location>
        <begin position="364"/>
        <end position="519"/>
    </location>
</feature>
<comment type="caution">
    <text evidence="2">The sequence shown here is derived from an EMBL/GenBank/DDBJ whole genome shotgun (WGS) entry which is preliminary data.</text>
</comment>
<dbReference type="PANTHER" id="PTHR45726:SF3">
    <property type="entry name" value="LEUKOTRIENE A-4 HYDROLASE"/>
    <property type="match status" value="1"/>
</dbReference>
<dbReference type="SUPFAM" id="SSF55486">
    <property type="entry name" value="Metalloproteases ('zincins'), catalytic domain"/>
    <property type="match status" value="1"/>
</dbReference>
<protein>
    <submittedName>
        <fullName evidence="2">M1 family metallopeptidase</fullName>
    </submittedName>
</protein>
<dbReference type="RefSeq" id="WP_237852477.1">
    <property type="nucleotide sequence ID" value="NZ_JAKLWS010000003.1"/>
</dbReference>
<name>A0ABS9K9V5_9BACT</name>
<dbReference type="PANTHER" id="PTHR45726">
    <property type="entry name" value="LEUKOTRIENE A-4 HYDROLASE"/>
    <property type="match status" value="1"/>
</dbReference>
<organism evidence="2 3">
    <name type="scientific">Rhodohalobacter sulfatireducens</name>
    <dbReference type="NCBI Taxonomy" id="2911366"/>
    <lineage>
        <taxon>Bacteria</taxon>
        <taxon>Pseudomonadati</taxon>
        <taxon>Balneolota</taxon>
        <taxon>Balneolia</taxon>
        <taxon>Balneolales</taxon>
        <taxon>Balneolaceae</taxon>
        <taxon>Rhodohalobacter</taxon>
    </lineage>
</organism>
<dbReference type="Pfam" id="PF01433">
    <property type="entry name" value="Peptidase_M1"/>
    <property type="match status" value="1"/>
</dbReference>
<sequence length="645" mass="75041">MLFLYNRFSTKVLYTLLCLIITGFIRPDPSNAQRAGYWQQEVHYEMEIDMDVEMNRFDGTQKLTYTNNSPDTLNRVFYHLFFNAFQPNSMMDKRSRTIADPSSRISDKIVGYDSTQIGYQRIDHLKHNGQEVDYTVEGTILEVQLHEPILPGEEAVFEMDFNAQVPLQTRRSGRDNAEGVRFSMSQWYPKIAAYDEDGWHPNPYVAREFYAPFGVFDVTIHIDRDYVVAAGSILQNPEEVGYGYESKGMTVNRPSGEKLTWQFRSENVHDFMWAADPDFKHTTAQVPDGPLLRFFYQTDPVAENASEEKNKELAERWENLPWYTVKAFQYMNRNIGPYPYDEYSVIQGGDGGMEYIIGTLITGNRSLRSLVGVTIHELVHSWFHGVLANNEVYDSWIDEGFTSYLDEFVENAVFGETVENPMAYRYRSYKQIATAGGLEEPMHIHSDHYETNTAYSRASYTKGALFLHQLGYIIGQETLNRSLKTFYRAWQFKHPTGKDFIRIAEEESGMVLDWYYEYWVTTTKTIDYTIQSVDASGEQTEITLERTDLMPMPIEVEVTSTDSSSTVYYIPLEIMWGEKENEYSEKEWVQKDDWQWVFPEYTLTIDQPKSDIQKIEIDPTHRMADINRENNVWQAPLPEVETQSP</sequence>
<dbReference type="Gene3D" id="1.10.390.10">
    <property type="entry name" value="Neutral Protease Domain 2"/>
    <property type="match status" value="1"/>
</dbReference>
<evidence type="ECO:0000259" key="1">
    <source>
        <dbReference type="Pfam" id="PF01433"/>
    </source>
</evidence>
<keyword evidence="3" id="KW-1185">Reference proteome</keyword>
<gene>
    <name evidence="2" type="ORF">L6773_03585</name>
</gene>
<evidence type="ECO:0000313" key="3">
    <source>
        <dbReference type="Proteomes" id="UP001165366"/>
    </source>
</evidence>
<reference evidence="2" key="2">
    <citation type="submission" date="2024-05" db="EMBL/GenBank/DDBJ databases">
        <title>Rhodohalobacter halophilus gen. nov., sp. nov., a moderately halophilic member of the family Balneolaceae.</title>
        <authorList>
            <person name="Xia J."/>
        </authorList>
    </citation>
    <scope>NUCLEOTIDE SEQUENCE</scope>
    <source>
        <strain evidence="2">WB101</strain>
    </source>
</reference>
<dbReference type="InterPro" id="IPR027268">
    <property type="entry name" value="Peptidase_M4/M1_CTD_sf"/>
</dbReference>
<dbReference type="Proteomes" id="UP001165366">
    <property type="component" value="Unassembled WGS sequence"/>
</dbReference>